<proteinExistence type="predicted"/>
<dbReference type="Proteomes" id="UP000614601">
    <property type="component" value="Unassembled WGS sequence"/>
</dbReference>
<protein>
    <submittedName>
        <fullName evidence="2">Uncharacterized protein</fullName>
    </submittedName>
</protein>
<dbReference type="EMBL" id="CAJFCW020000005">
    <property type="protein sequence ID" value="CAG9119163.1"/>
    <property type="molecule type" value="Genomic_DNA"/>
</dbReference>
<gene>
    <name evidence="2" type="ORF">BOKJ2_LOCUS10704</name>
</gene>
<comment type="caution">
    <text evidence="2">The sequence shown here is derived from an EMBL/GenBank/DDBJ whole genome shotgun (WGS) entry which is preliminary data.</text>
</comment>
<dbReference type="EMBL" id="CAJFDH010000005">
    <property type="protein sequence ID" value="CAD5223934.1"/>
    <property type="molecule type" value="Genomic_DNA"/>
</dbReference>
<dbReference type="Proteomes" id="UP000783686">
    <property type="component" value="Unassembled WGS sequence"/>
</dbReference>
<evidence type="ECO:0000313" key="3">
    <source>
        <dbReference type="Proteomes" id="UP000614601"/>
    </source>
</evidence>
<reference evidence="2" key="1">
    <citation type="submission" date="2020-09" db="EMBL/GenBank/DDBJ databases">
        <authorList>
            <person name="Kikuchi T."/>
        </authorList>
    </citation>
    <scope>NUCLEOTIDE SEQUENCE</scope>
    <source>
        <strain evidence="2">SH1</strain>
    </source>
</reference>
<dbReference type="OrthoDB" id="5839453at2759"/>
<feature type="signal peptide" evidence="1">
    <location>
        <begin position="1"/>
        <end position="20"/>
    </location>
</feature>
<evidence type="ECO:0000256" key="1">
    <source>
        <dbReference type="SAM" id="SignalP"/>
    </source>
</evidence>
<keyword evidence="1" id="KW-0732">Signal</keyword>
<dbReference type="AlphaFoldDB" id="A0A811L9Z0"/>
<evidence type="ECO:0000313" key="2">
    <source>
        <dbReference type="EMBL" id="CAD5223934.1"/>
    </source>
</evidence>
<keyword evidence="3" id="KW-1185">Reference proteome</keyword>
<name>A0A811L9Z0_9BILA</name>
<organism evidence="2 3">
    <name type="scientific">Bursaphelenchus okinawaensis</name>
    <dbReference type="NCBI Taxonomy" id="465554"/>
    <lineage>
        <taxon>Eukaryota</taxon>
        <taxon>Metazoa</taxon>
        <taxon>Ecdysozoa</taxon>
        <taxon>Nematoda</taxon>
        <taxon>Chromadorea</taxon>
        <taxon>Rhabditida</taxon>
        <taxon>Tylenchina</taxon>
        <taxon>Tylenchomorpha</taxon>
        <taxon>Aphelenchoidea</taxon>
        <taxon>Aphelenchoididae</taxon>
        <taxon>Bursaphelenchus</taxon>
    </lineage>
</organism>
<feature type="chain" id="PRO_5036408494" evidence="1">
    <location>
        <begin position="21"/>
        <end position="153"/>
    </location>
</feature>
<accession>A0A811L9Z0</accession>
<sequence length="153" mass="16787">MPSKLLLITLLALSVSYSYAQNDDDYDPQADDERSPQQKALGSTARNFTRRCWELSKYSGEKSCDVFNICCSTDNVLNRLNGDKCQTADPTNGCSVNAGGNEIQWAQCVAYNCTEEITTTTTTTQSPRYANASPVRYGTMIAVVTPLVALLHL</sequence>